<dbReference type="NCBIfam" id="TIGR00778">
    <property type="entry name" value="ahpD_dom"/>
    <property type="match status" value="1"/>
</dbReference>
<dbReference type="InterPro" id="IPR004675">
    <property type="entry name" value="AhpD_core"/>
</dbReference>
<dbReference type="EMBL" id="JXYQ01000035">
    <property type="protein sequence ID" value="KJA10370.1"/>
    <property type="molecule type" value="Genomic_DNA"/>
</dbReference>
<keyword evidence="2" id="KW-0560">Oxidoreductase</keyword>
<dbReference type="AlphaFoldDB" id="A0A0D7K7S5"/>
<dbReference type="SUPFAM" id="SSF69118">
    <property type="entry name" value="AhpD-like"/>
    <property type="match status" value="1"/>
</dbReference>
<keyword evidence="2" id="KW-0575">Peroxidase</keyword>
<comment type="caution">
    <text evidence="2">The sequence shown here is derived from an EMBL/GenBank/DDBJ whole genome shotgun (WGS) entry which is preliminary data.</text>
</comment>
<dbReference type="PANTHER" id="PTHR35446">
    <property type="entry name" value="SI:CH211-175M2.5"/>
    <property type="match status" value="1"/>
</dbReference>
<organism evidence="2 3">
    <name type="scientific">Acidovorax temperans</name>
    <dbReference type="NCBI Taxonomy" id="80878"/>
    <lineage>
        <taxon>Bacteria</taxon>
        <taxon>Pseudomonadati</taxon>
        <taxon>Pseudomonadota</taxon>
        <taxon>Betaproteobacteria</taxon>
        <taxon>Burkholderiales</taxon>
        <taxon>Comamonadaceae</taxon>
        <taxon>Acidovorax</taxon>
    </lineage>
</organism>
<dbReference type="PANTHER" id="PTHR35446:SF3">
    <property type="entry name" value="CMD DOMAIN-CONTAINING PROTEIN"/>
    <property type="match status" value="1"/>
</dbReference>
<dbReference type="Proteomes" id="UP000032566">
    <property type="component" value="Unassembled WGS sequence"/>
</dbReference>
<dbReference type="InterPro" id="IPR003779">
    <property type="entry name" value="CMD-like"/>
</dbReference>
<sequence length="179" mass="18309">MTRIAPVSLAQADATTQATLNGVKAKLGMVPNLFATFAQAPAALNGYLAFSDALSKGRLSAAQRELIALAVGQTNACQYCLSAHTLIGKGAGLSEAAIRAARSGTAEGEQDKALVELAIKIVRQRGVLADSDLADAAAAGVDHGLVIEVTANVALNVLTNYTNHIADTDVDFPAVPVAL</sequence>
<dbReference type="Gene3D" id="1.20.1290.10">
    <property type="entry name" value="AhpD-like"/>
    <property type="match status" value="1"/>
</dbReference>
<dbReference type="STRING" id="80878.RP29_11415"/>
<proteinExistence type="predicted"/>
<reference evidence="2 3" key="1">
    <citation type="submission" date="2014-12" db="EMBL/GenBank/DDBJ databases">
        <title>Isolation of bacteria from lake water.</title>
        <authorList>
            <person name="Sheng K.-Y."/>
            <person name="Chin P.-S."/>
            <person name="Chan K.-G."/>
            <person name="Tan G.S."/>
        </authorList>
    </citation>
    <scope>NUCLEOTIDE SEQUENCE [LARGE SCALE GENOMIC DNA]</scope>
    <source>
        <strain evidence="2 3">KY4</strain>
    </source>
</reference>
<dbReference type="RefSeq" id="WP_044398511.1">
    <property type="nucleotide sequence ID" value="NZ_CP117193.1"/>
</dbReference>
<feature type="domain" description="Carboxymuconolactone decarboxylase-like" evidence="1">
    <location>
        <begin position="41"/>
        <end position="103"/>
    </location>
</feature>
<dbReference type="Pfam" id="PF02627">
    <property type="entry name" value="CMD"/>
    <property type="match status" value="1"/>
</dbReference>
<keyword evidence="3" id="KW-1185">Reference proteome</keyword>
<dbReference type="OrthoDB" id="3667834at2"/>
<evidence type="ECO:0000313" key="2">
    <source>
        <dbReference type="EMBL" id="KJA10370.1"/>
    </source>
</evidence>
<evidence type="ECO:0000259" key="1">
    <source>
        <dbReference type="Pfam" id="PF02627"/>
    </source>
</evidence>
<dbReference type="GO" id="GO:0051920">
    <property type="term" value="F:peroxiredoxin activity"/>
    <property type="evidence" value="ECO:0007669"/>
    <property type="project" value="InterPro"/>
</dbReference>
<protein>
    <submittedName>
        <fullName evidence="2">Alkylhydroperoxidase</fullName>
    </submittedName>
</protein>
<name>A0A0D7K7S5_9BURK</name>
<dbReference type="PATRIC" id="fig|80878.5.peg.1958"/>
<dbReference type="InterPro" id="IPR029032">
    <property type="entry name" value="AhpD-like"/>
</dbReference>
<gene>
    <name evidence="2" type="ORF">RP29_11415</name>
</gene>
<dbReference type="GeneID" id="34231502"/>
<accession>A0A0D7K7S5</accession>
<evidence type="ECO:0000313" key="3">
    <source>
        <dbReference type="Proteomes" id="UP000032566"/>
    </source>
</evidence>